<proteinExistence type="predicted"/>
<accession>A0ABS1JT82</accession>
<keyword evidence="1" id="KW-1133">Transmembrane helix</keyword>
<sequence length="48" mass="4992">MQTIMETLSHPGIVLGIIAGLAALVFACYRRHGDKYLAAATGISTTGT</sequence>
<protein>
    <submittedName>
        <fullName evidence="2">Uncharacterized protein</fullName>
    </submittedName>
</protein>
<organism evidence="2 3">
    <name type="scientific">Ramlibacter alkalitolerans</name>
    <dbReference type="NCBI Taxonomy" id="2039631"/>
    <lineage>
        <taxon>Bacteria</taxon>
        <taxon>Pseudomonadati</taxon>
        <taxon>Pseudomonadota</taxon>
        <taxon>Betaproteobacteria</taxon>
        <taxon>Burkholderiales</taxon>
        <taxon>Comamonadaceae</taxon>
        <taxon>Ramlibacter</taxon>
    </lineage>
</organism>
<dbReference type="Proteomes" id="UP000622707">
    <property type="component" value="Unassembled WGS sequence"/>
</dbReference>
<evidence type="ECO:0000313" key="2">
    <source>
        <dbReference type="EMBL" id="MBL0427463.1"/>
    </source>
</evidence>
<gene>
    <name evidence="2" type="ORF">JI746_20285</name>
</gene>
<dbReference type="RefSeq" id="WP_201692097.1">
    <property type="nucleotide sequence ID" value="NZ_JAEQND010000012.1"/>
</dbReference>
<keyword evidence="3" id="KW-1185">Reference proteome</keyword>
<name>A0ABS1JT82_9BURK</name>
<dbReference type="EMBL" id="JAEQND010000012">
    <property type="protein sequence ID" value="MBL0427463.1"/>
    <property type="molecule type" value="Genomic_DNA"/>
</dbReference>
<keyword evidence="1" id="KW-0472">Membrane</keyword>
<keyword evidence="1" id="KW-0812">Transmembrane</keyword>
<reference evidence="2 3" key="1">
    <citation type="journal article" date="2017" name="Int. J. Syst. Evol. Microbiol.">
        <title>Ramlibacter alkalitolerans sp. nov., alkali-tolerant bacterium isolated from soil of ginseng.</title>
        <authorList>
            <person name="Lee D.H."/>
            <person name="Cha C.J."/>
        </authorList>
    </citation>
    <scope>NUCLEOTIDE SEQUENCE [LARGE SCALE GENOMIC DNA]</scope>
    <source>
        <strain evidence="2 3">KACC 19305</strain>
    </source>
</reference>
<comment type="caution">
    <text evidence="2">The sequence shown here is derived from an EMBL/GenBank/DDBJ whole genome shotgun (WGS) entry which is preliminary data.</text>
</comment>
<evidence type="ECO:0000256" key="1">
    <source>
        <dbReference type="SAM" id="Phobius"/>
    </source>
</evidence>
<evidence type="ECO:0000313" key="3">
    <source>
        <dbReference type="Proteomes" id="UP000622707"/>
    </source>
</evidence>
<feature type="transmembrane region" description="Helical" evidence="1">
    <location>
        <begin position="12"/>
        <end position="29"/>
    </location>
</feature>